<evidence type="ECO:0000313" key="2">
    <source>
        <dbReference type="EMBL" id="WVY90919.1"/>
    </source>
</evidence>
<protein>
    <submittedName>
        <fullName evidence="2">Uncharacterized protein</fullName>
    </submittedName>
</protein>
<name>A0AAQ3MH62_VIGMU</name>
<feature type="region of interest" description="Disordered" evidence="1">
    <location>
        <begin position="29"/>
        <end position="72"/>
    </location>
</feature>
<dbReference type="AlphaFoldDB" id="A0AAQ3MH62"/>
<keyword evidence="3" id="KW-1185">Reference proteome</keyword>
<organism evidence="2 3">
    <name type="scientific">Vigna mungo</name>
    <name type="common">Black gram</name>
    <name type="synonym">Phaseolus mungo</name>
    <dbReference type="NCBI Taxonomy" id="3915"/>
    <lineage>
        <taxon>Eukaryota</taxon>
        <taxon>Viridiplantae</taxon>
        <taxon>Streptophyta</taxon>
        <taxon>Embryophyta</taxon>
        <taxon>Tracheophyta</taxon>
        <taxon>Spermatophyta</taxon>
        <taxon>Magnoliopsida</taxon>
        <taxon>eudicotyledons</taxon>
        <taxon>Gunneridae</taxon>
        <taxon>Pentapetalae</taxon>
        <taxon>rosids</taxon>
        <taxon>fabids</taxon>
        <taxon>Fabales</taxon>
        <taxon>Fabaceae</taxon>
        <taxon>Papilionoideae</taxon>
        <taxon>50 kb inversion clade</taxon>
        <taxon>NPAAA clade</taxon>
        <taxon>indigoferoid/millettioid clade</taxon>
        <taxon>Phaseoleae</taxon>
        <taxon>Vigna</taxon>
    </lineage>
</organism>
<proteinExistence type="predicted"/>
<sequence length="107" mass="12473">MYFTCPIIRLTVKKIDIIQNYERKIKRSENFTKGGARRRRFHHQNSYSHKAQQQHDSESHHRPVGNPATDDGVGRSSCLCGGFGDSDNSFYLLRRYIKLHLPNSIRL</sequence>
<dbReference type="Proteomes" id="UP001374535">
    <property type="component" value="Chromosome 11"/>
</dbReference>
<evidence type="ECO:0000256" key="1">
    <source>
        <dbReference type="SAM" id="MobiDB-lite"/>
    </source>
</evidence>
<dbReference type="EMBL" id="CP144690">
    <property type="protein sequence ID" value="WVY90919.1"/>
    <property type="molecule type" value="Genomic_DNA"/>
</dbReference>
<accession>A0AAQ3MH62</accession>
<reference evidence="2 3" key="1">
    <citation type="journal article" date="2023" name="Life. Sci Alliance">
        <title>Evolutionary insights into 3D genome organization and epigenetic landscape of Vigna mungo.</title>
        <authorList>
            <person name="Junaid A."/>
            <person name="Singh B."/>
            <person name="Bhatia S."/>
        </authorList>
    </citation>
    <scope>NUCLEOTIDE SEQUENCE [LARGE SCALE GENOMIC DNA]</scope>
    <source>
        <strain evidence="2">Urdbean</strain>
    </source>
</reference>
<gene>
    <name evidence="2" type="ORF">V8G54_036433</name>
</gene>
<evidence type="ECO:0000313" key="3">
    <source>
        <dbReference type="Proteomes" id="UP001374535"/>
    </source>
</evidence>